<sequence length="328" mass="36390">MQSLRCRGALALNKKWTKIYIIDPDRGYQEDKIDEVSEKDLRLEGILLKLPHSIHNISTKLTQSNSFIISNNNTFAVAGVSLAKDKQLAVTVTRSCWGLWDTSTGRLLAQLADAPLGAIVTHAVITPAGDSVITAESGNVVIWDIAEKQIVFKEEQKGVKQVLLLEDGTKFITISMQVPIDNNDNLAVAIIVARTIPDGEKIYTADYELRGTGYRAAVVSADEHHVEAPGVDKSSRDCLHVFHARTGARLHRIPVKNSGIKDMQSIVALPHKPHWVAVVGNDKAGILDIKTKRHVRFVNSLFISIPPKRDKECKPTIKIEITEYFYIM</sequence>
<reference evidence="2" key="1">
    <citation type="submission" date="2021-04" db="EMBL/GenBank/DDBJ databases">
        <authorList>
            <person name="Tunstrom K."/>
        </authorList>
    </citation>
    <scope>NUCLEOTIDE SEQUENCE</scope>
</reference>
<dbReference type="OrthoDB" id="2325716at2759"/>
<feature type="domain" description="NWD2 C-terminal beta-propeller" evidence="1">
    <location>
        <begin position="76"/>
        <end position="299"/>
    </location>
</feature>
<protein>
    <submittedName>
        <fullName evidence="2">(apollo) hypothetical protein</fullName>
    </submittedName>
</protein>
<organism evidence="2 3">
    <name type="scientific">Parnassius apollo</name>
    <name type="common">Apollo butterfly</name>
    <name type="synonym">Papilio apollo</name>
    <dbReference type="NCBI Taxonomy" id="110799"/>
    <lineage>
        <taxon>Eukaryota</taxon>
        <taxon>Metazoa</taxon>
        <taxon>Ecdysozoa</taxon>
        <taxon>Arthropoda</taxon>
        <taxon>Hexapoda</taxon>
        <taxon>Insecta</taxon>
        <taxon>Pterygota</taxon>
        <taxon>Neoptera</taxon>
        <taxon>Endopterygota</taxon>
        <taxon>Lepidoptera</taxon>
        <taxon>Glossata</taxon>
        <taxon>Ditrysia</taxon>
        <taxon>Papilionoidea</taxon>
        <taxon>Papilionidae</taxon>
        <taxon>Parnassiinae</taxon>
        <taxon>Parnassini</taxon>
        <taxon>Parnassius</taxon>
        <taxon>Parnassius</taxon>
    </lineage>
</organism>
<proteinExistence type="predicted"/>
<dbReference type="AlphaFoldDB" id="A0A8S3YDT3"/>
<evidence type="ECO:0000313" key="2">
    <source>
        <dbReference type="EMBL" id="CAG5058300.1"/>
    </source>
</evidence>
<dbReference type="Proteomes" id="UP000691718">
    <property type="component" value="Unassembled WGS sequence"/>
</dbReference>
<comment type="caution">
    <text evidence="2">The sequence shown here is derived from an EMBL/GenBank/DDBJ whole genome shotgun (WGS) entry which is preliminary data.</text>
</comment>
<gene>
    <name evidence="2" type="ORF">PAPOLLO_LOCUS27529</name>
</gene>
<name>A0A8S3YDT3_PARAO</name>
<evidence type="ECO:0000313" key="3">
    <source>
        <dbReference type="Proteomes" id="UP000691718"/>
    </source>
</evidence>
<accession>A0A8S3YDT3</accession>
<evidence type="ECO:0000259" key="1">
    <source>
        <dbReference type="Pfam" id="PF23586"/>
    </source>
</evidence>
<dbReference type="Pfam" id="PF23586">
    <property type="entry name" value="Beta-prop_NWD2_C"/>
    <property type="match status" value="1"/>
</dbReference>
<keyword evidence="3" id="KW-1185">Reference proteome</keyword>
<dbReference type="EMBL" id="CAJQZP010001668">
    <property type="protein sequence ID" value="CAG5058300.1"/>
    <property type="molecule type" value="Genomic_DNA"/>
</dbReference>
<dbReference type="InterPro" id="IPR056534">
    <property type="entry name" value="Beta-prop_NWD2_C"/>
</dbReference>